<accession>I3VSC2</accession>
<feature type="binding site" evidence="9">
    <location>
        <position position="222"/>
    </location>
    <ligand>
        <name>Mn(2+)</name>
        <dbReference type="ChEBI" id="CHEBI:29035"/>
    </ligand>
</feature>
<keyword evidence="2 9" id="KW-0479">Metal-binding</keyword>
<dbReference type="HAMAP" id="MF_01470">
    <property type="entry name" value="Cas1"/>
    <property type="match status" value="1"/>
</dbReference>
<keyword evidence="8 9" id="KW-0464">Manganese</keyword>
<dbReference type="GO" id="GO:0051607">
    <property type="term" value="P:defense response to virus"/>
    <property type="evidence" value="ECO:0007669"/>
    <property type="project" value="UniProtKB-UniRule"/>
</dbReference>
<dbReference type="CDD" id="cd09722">
    <property type="entry name" value="Cas1_I-B"/>
    <property type="match status" value="1"/>
</dbReference>
<dbReference type="KEGG" id="tsh:Tsac_0387"/>
<comment type="function">
    <text evidence="9">CRISPR (clustered regularly interspaced short palindromic repeat), is an adaptive immune system that provides protection against mobile genetic elements (viruses, transposable elements and conjugative plasmids). CRISPR clusters contain spacers, sequences complementary to antecedent mobile elements, and target invading nucleic acids. CRISPR clusters are transcribed and processed into CRISPR RNA (crRNA). Acts as a dsDNA endonuclease. Involved in the integration of spacer DNA into the CRISPR cassette.</text>
</comment>
<dbReference type="EC" id="3.1.-.-" evidence="9"/>
<dbReference type="GO" id="GO:0016787">
    <property type="term" value="F:hydrolase activity"/>
    <property type="evidence" value="ECO:0007669"/>
    <property type="project" value="UniProtKB-KW"/>
</dbReference>
<dbReference type="InterPro" id="IPR042206">
    <property type="entry name" value="CRISPR-assoc_Cas1_C"/>
</dbReference>
<evidence type="ECO:0000256" key="7">
    <source>
        <dbReference type="ARBA" id="ARBA00023125"/>
    </source>
</evidence>
<evidence type="ECO:0000256" key="5">
    <source>
        <dbReference type="ARBA" id="ARBA00022842"/>
    </source>
</evidence>
<dbReference type="GO" id="GO:0003677">
    <property type="term" value="F:DNA binding"/>
    <property type="evidence" value="ECO:0007669"/>
    <property type="project" value="UniProtKB-KW"/>
</dbReference>
<keyword evidence="7 9" id="KW-0238">DNA-binding</keyword>
<dbReference type="Pfam" id="PF01867">
    <property type="entry name" value="Cas_Cas1"/>
    <property type="match status" value="1"/>
</dbReference>
<dbReference type="InterPro" id="IPR019858">
    <property type="entry name" value="CRISPR-assoc_Cas1_HMARI/TNEAP"/>
</dbReference>
<dbReference type="eggNOG" id="COG1518">
    <property type="taxonomic scope" value="Bacteria"/>
</dbReference>
<evidence type="ECO:0000256" key="6">
    <source>
        <dbReference type="ARBA" id="ARBA00023118"/>
    </source>
</evidence>
<organism evidence="10 11">
    <name type="scientific">Thermoanaerobacterium saccharolyticum (strain DSM 8691 / JW/SL-YS485)</name>
    <dbReference type="NCBI Taxonomy" id="1094508"/>
    <lineage>
        <taxon>Bacteria</taxon>
        <taxon>Bacillati</taxon>
        <taxon>Bacillota</taxon>
        <taxon>Clostridia</taxon>
        <taxon>Thermoanaerobacterales</taxon>
        <taxon>Thermoanaerobacteraceae</taxon>
        <taxon>Thermoanaerobacterium</taxon>
    </lineage>
</organism>
<evidence type="ECO:0000313" key="11">
    <source>
        <dbReference type="Proteomes" id="UP000006178"/>
    </source>
</evidence>
<dbReference type="STRING" id="1094508.Tsac_0387"/>
<dbReference type="EMBL" id="CP003184">
    <property type="protein sequence ID" value="AFK85417.1"/>
    <property type="molecule type" value="Genomic_DNA"/>
</dbReference>
<feature type="binding site" evidence="9">
    <location>
        <position position="237"/>
    </location>
    <ligand>
        <name>Mn(2+)</name>
        <dbReference type="ChEBI" id="CHEBI:29035"/>
    </ligand>
</feature>
<dbReference type="PANTHER" id="PTHR43219:SF1">
    <property type="entry name" value="CRISPR-ASSOCIATED ENDONUCLEASE CAS1"/>
    <property type="match status" value="1"/>
</dbReference>
<dbReference type="InterPro" id="IPR042211">
    <property type="entry name" value="CRISPR-assoc_Cas1_N"/>
</dbReference>
<evidence type="ECO:0000256" key="4">
    <source>
        <dbReference type="ARBA" id="ARBA00022801"/>
    </source>
</evidence>
<dbReference type="PATRIC" id="fig|1094508.3.peg.393"/>
<dbReference type="RefSeq" id="WP_014757338.1">
    <property type="nucleotide sequence ID" value="NC_017992.1"/>
</dbReference>
<dbReference type="GO" id="GO:0043571">
    <property type="term" value="P:maintenance of CRISPR repeat elements"/>
    <property type="evidence" value="ECO:0007669"/>
    <property type="project" value="UniProtKB-UniRule"/>
</dbReference>
<name>I3VSC2_THESW</name>
<dbReference type="GO" id="GO:0046872">
    <property type="term" value="F:metal ion binding"/>
    <property type="evidence" value="ECO:0007669"/>
    <property type="project" value="UniProtKB-UniRule"/>
</dbReference>
<dbReference type="Proteomes" id="UP000006178">
    <property type="component" value="Chromosome"/>
</dbReference>
<protein>
    <recommendedName>
        <fullName evidence="9">CRISPR-associated endonuclease Cas1</fullName>
        <ecNumber evidence="9">3.1.-.-</ecNumber>
    </recommendedName>
</protein>
<gene>
    <name evidence="9" type="primary">cas1</name>
    <name evidence="10" type="ordered locus">Tsac_0387</name>
</gene>
<dbReference type="AlphaFoldDB" id="I3VSC2"/>
<keyword evidence="5 9" id="KW-0460">Magnesium</keyword>
<evidence type="ECO:0000256" key="8">
    <source>
        <dbReference type="ARBA" id="ARBA00023211"/>
    </source>
</evidence>
<dbReference type="NCBIfam" id="TIGR03641">
    <property type="entry name" value="cas1_HMARI"/>
    <property type="match status" value="1"/>
</dbReference>
<evidence type="ECO:0000313" key="10">
    <source>
        <dbReference type="EMBL" id="AFK85417.1"/>
    </source>
</evidence>
<dbReference type="InterPro" id="IPR002729">
    <property type="entry name" value="CRISPR-assoc_Cas1"/>
</dbReference>
<evidence type="ECO:0000256" key="9">
    <source>
        <dbReference type="HAMAP-Rule" id="MF_01470"/>
    </source>
</evidence>
<proteinExistence type="inferred from homology"/>
<reference evidence="10 11" key="1">
    <citation type="journal article" date="2014" name="Appl. Environ. Microbiol.">
        <title>Profile of Secreted Hydrolases, Associated Proteins, and SlpA in Thermoanaerobacterium saccharolyticum during the Degradation of Hemicellulose.</title>
        <authorList>
            <person name="Currie D.H."/>
            <person name="Guss A.M."/>
            <person name="Herring C.D."/>
            <person name="Giannone R.J."/>
            <person name="Johnson C.M."/>
            <person name="Lankford P.K."/>
            <person name="Brown S.D."/>
            <person name="Hettich R.L."/>
            <person name="Lynd L.R."/>
        </authorList>
    </citation>
    <scope>NUCLEOTIDE SEQUENCE [LARGE SCALE GENOMIC DNA]</scope>
    <source>
        <strain evidence="11">DSM 8691 / JW/SL-YS485</strain>
    </source>
</reference>
<comment type="subunit">
    <text evidence="9">Homodimer, forms a heterotetramer with a Cas2 homodimer.</text>
</comment>
<evidence type="ECO:0000256" key="3">
    <source>
        <dbReference type="ARBA" id="ARBA00022759"/>
    </source>
</evidence>
<comment type="cofactor">
    <cofactor evidence="9">
        <name>Mg(2+)</name>
        <dbReference type="ChEBI" id="CHEBI:18420"/>
    </cofactor>
    <cofactor evidence="9">
        <name>Mn(2+)</name>
        <dbReference type="ChEBI" id="CHEBI:29035"/>
    </cofactor>
</comment>
<dbReference type="GO" id="GO:0004520">
    <property type="term" value="F:DNA endonuclease activity"/>
    <property type="evidence" value="ECO:0007669"/>
    <property type="project" value="InterPro"/>
</dbReference>
<sequence>MKKPVYIFSDGELHRKDNTLYFEGESGRKFIPVENTSEIMIFGEVSLNKRFLEFISQSEIILHFFNHYGYYVGSFYPREHLNSGYMILKQAENYIDEKKRLYIAQKFVEGAYRNIRQVLKYYQNRGKNLDDIIYAIERLGDLIAGTSNVNELMAIEGNIREYYYKSFDEILGNCDFEFDARSRRPPKNSLNVLISFGNSLMYTTVLSEIYKTHLDPRIGYLHSTNFRRFTLNLDVSEIFKPIIVDRVIFTVVGKNIIKKDDFDEDAEGLLLKDKGKMAFIEEYENKLKTTINHRSLGNSVSYRRLIRLELYKLEKHLMGEEEYNPFVAQW</sequence>
<dbReference type="Gene3D" id="1.20.120.920">
    <property type="entry name" value="CRISPR-associated endonuclease Cas1, C-terminal domain"/>
    <property type="match status" value="1"/>
</dbReference>
<keyword evidence="1 9" id="KW-0540">Nuclease</keyword>
<feature type="binding site" evidence="9">
    <location>
        <position position="156"/>
    </location>
    <ligand>
        <name>Mn(2+)</name>
        <dbReference type="ChEBI" id="CHEBI:29035"/>
    </ligand>
</feature>
<keyword evidence="6 9" id="KW-0051">Antiviral defense</keyword>
<keyword evidence="3 9" id="KW-0255">Endonuclease</keyword>
<evidence type="ECO:0000256" key="2">
    <source>
        <dbReference type="ARBA" id="ARBA00022723"/>
    </source>
</evidence>
<comment type="similarity">
    <text evidence="9">Belongs to the CRISPR-associated endonuclease Cas1 family.</text>
</comment>
<keyword evidence="4 9" id="KW-0378">Hydrolase</keyword>
<evidence type="ECO:0000256" key="1">
    <source>
        <dbReference type="ARBA" id="ARBA00022722"/>
    </source>
</evidence>
<dbReference type="PANTHER" id="PTHR43219">
    <property type="entry name" value="CRISPR-ASSOCIATED ENDONUCLEASE CAS1"/>
    <property type="match status" value="1"/>
</dbReference>
<dbReference type="Gene3D" id="3.100.10.20">
    <property type="entry name" value="CRISPR-associated endonuclease Cas1, N-terminal domain"/>
    <property type="match status" value="1"/>
</dbReference>
<keyword evidence="11" id="KW-1185">Reference proteome</keyword>
<dbReference type="NCBIfam" id="TIGR00287">
    <property type="entry name" value="cas1"/>
    <property type="match status" value="1"/>
</dbReference>